<feature type="region of interest" description="Disordered" evidence="1">
    <location>
        <begin position="100"/>
        <end position="123"/>
    </location>
</feature>
<feature type="compositionally biased region" description="Low complexity" evidence="1">
    <location>
        <begin position="104"/>
        <end position="117"/>
    </location>
</feature>
<feature type="compositionally biased region" description="Basic and acidic residues" evidence="1">
    <location>
        <begin position="298"/>
        <end position="321"/>
    </location>
</feature>
<reference evidence="2" key="1">
    <citation type="journal article" date="2020" name="Stud. Mycol.">
        <title>101 Dothideomycetes genomes: a test case for predicting lifestyles and emergence of pathogens.</title>
        <authorList>
            <person name="Haridas S."/>
            <person name="Albert R."/>
            <person name="Binder M."/>
            <person name="Bloem J."/>
            <person name="Labutti K."/>
            <person name="Salamov A."/>
            <person name="Andreopoulos B."/>
            <person name="Baker S."/>
            <person name="Barry K."/>
            <person name="Bills G."/>
            <person name="Bluhm B."/>
            <person name="Cannon C."/>
            <person name="Castanera R."/>
            <person name="Culley D."/>
            <person name="Daum C."/>
            <person name="Ezra D."/>
            <person name="Gonzalez J."/>
            <person name="Henrissat B."/>
            <person name="Kuo A."/>
            <person name="Liang C."/>
            <person name="Lipzen A."/>
            <person name="Lutzoni F."/>
            <person name="Magnuson J."/>
            <person name="Mondo S."/>
            <person name="Nolan M."/>
            <person name="Ohm R."/>
            <person name="Pangilinan J."/>
            <person name="Park H.-J."/>
            <person name="Ramirez L."/>
            <person name="Alfaro M."/>
            <person name="Sun H."/>
            <person name="Tritt A."/>
            <person name="Yoshinaga Y."/>
            <person name="Zwiers L.-H."/>
            <person name="Turgeon B."/>
            <person name="Goodwin S."/>
            <person name="Spatafora J."/>
            <person name="Crous P."/>
            <person name="Grigoriev I."/>
        </authorList>
    </citation>
    <scope>NUCLEOTIDE SEQUENCE</scope>
    <source>
        <strain evidence="2">CBS 473.64</strain>
    </source>
</reference>
<evidence type="ECO:0000313" key="2">
    <source>
        <dbReference type="EMBL" id="KAF2643845.1"/>
    </source>
</evidence>
<feature type="compositionally biased region" description="Low complexity" evidence="1">
    <location>
        <begin position="491"/>
        <end position="502"/>
    </location>
</feature>
<dbReference type="Proteomes" id="UP000799753">
    <property type="component" value="Unassembled WGS sequence"/>
</dbReference>
<evidence type="ECO:0000256" key="1">
    <source>
        <dbReference type="SAM" id="MobiDB-lite"/>
    </source>
</evidence>
<dbReference type="AlphaFoldDB" id="A0A6A6S831"/>
<name>A0A6A6S831_9PLEO</name>
<sequence length="516" mass="56686">MKTMVSRRVQYFSIWPVQSLEAIPEEEESSIDARIADEPRQSNSLALSSRTSTEPRVEGDHTLSYEPSEESNHAPSYEPSVENANRVDSAVILQELAPNDILDPTTQPPTSSGPSSPIQASLTRRLSTRMLGSFRKNRKSTSKAIDSDEKSGAVFVPVPLPVIESLDFPRFDISTIAETIWPSRDVHELLASPQPHSIGSQSTSDDAFKEVQFDATHNHQLLESPKPQLDHSQPMAENSDMRFSGLGWDMAGWYQKLDRLEEPEHDIPEYSTSKGETFGFFGAYNPSRTASLKGSRQARTDGFRQQRNIVVKEEASTHEQRYTSSSLDLQEAHQSVIQEEDPETSGAAPPNKQAPFLETESSAWTFLDEGAFPAGYEAYGSEEPLEQALTLTEDDQQAAPQRSSPKAPSLRQSSPLTLSSIPRRPLSGYGFLRSTASSAAKSRSPVYVPSSAPLQRGKASVSSNPKVRPPTSVSSRDRSDSVIPRGRTPRRSSSNATARRTPPNLSTPAMSSHSTC</sequence>
<feature type="compositionally biased region" description="Polar residues" evidence="1">
    <location>
        <begin position="503"/>
        <end position="516"/>
    </location>
</feature>
<feature type="compositionally biased region" description="Polar residues" evidence="1">
    <location>
        <begin position="41"/>
        <end position="52"/>
    </location>
</feature>
<feature type="compositionally biased region" description="Basic and acidic residues" evidence="1">
    <location>
        <begin position="53"/>
        <end position="63"/>
    </location>
</feature>
<feature type="region of interest" description="Disordered" evidence="1">
    <location>
        <begin position="291"/>
        <end position="354"/>
    </location>
</feature>
<evidence type="ECO:0000313" key="3">
    <source>
        <dbReference type="Proteomes" id="UP000799753"/>
    </source>
</evidence>
<feature type="region of interest" description="Disordered" evidence="1">
    <location>
        <begin position="23"/>
        <end position="83"/>
    </location>
</feature>
<feature type="compositionally biased region" description="Polar residues" evidence="1">
    <location>
        <begin position="398"/>
        <end position="420"/>
    </location>
</feature>
<proteinExistence type="predicted"/>
<protein>
    <submittedName>
        <fullName evidence="2">Uncharacterized protein</fullName>
    </submittedName>
</protein>
<feature type="compositionally biased region" description="Polar residues" evidence="1">
    <location>
        <begin position="322"/>
        <end position="337"/>
    </location>
</feature>
<feature type="compositionally biased region" description="Low complexity" evidence="1">
    <location>
        <begin position="433"/>
        <end position="444"/>
    </location>
</feature>
<gene>
    <name evidence="2" type="ORF">P280DRAFT_477302</name>
</gene>
<accession>A0A6A6S831</accession>
<keyword evidence="3" id="KW-1185">Reference proteome</keyword>
<dbReference type="EMBL" id="MU006779">
    <property type="protein sequence ID" value="KAF2643845.1"/>
    <property type="molecule type" value="Genomic_DNA"/>
</dbReference>
<feature type="region of interest" description="Disordered" evidence="1">
    <location>
        <begin position="375"/>
        <end position="516"/>
    </location>
</feature>
<organism evidence="2 3">
    <name type="scientific">Massarina eburnea CBS 473.64</name>
    <dbReference type="NCBI Taxonomy" id="1395130"/>
    <lineage>
        <taxon>Eukaryota</taxon>
        <taxon>Fungi</taxon>
        <taxon>Dikarya</taxon>
        <taxon>Ascomycota</taxon>
        <taxon>Pezizomycotina</taxon>
        <taxon>Dothideomycetes</taxon>
        <taxon>Pleosporomycetidae</taxon>
        <taxon>Pleosporales</taxon>
        <taxon>Massarineae</taxon>
        <taxon>Massarinaceae</taxon>
        <taxon>Massarina</taxon>
    </lineage>
</organism>